<dbReference type="SUPFAM" id="SSF53738">
    <property type="entry name" value="Phosphoglucomutase, first 3 domains"/>
    <property type="match status" value="2"/>
</dbReference>
<reference evidence="11 12" key="1">
    <citation type="submission" date="2019-08" db="EMBL/GenBank/DDBJ databases">
        <title>Draft genome sequencing and comparative genomics of hatchery-associated Vibrios.</title>
        <authorList>
            <person name="Kehlet-Delgado H."/>
            <person name="Mueller R.S."/>
        </authorList>
    </citation>
    <scope>NUCLEOTIDE SEQUENCE [LARGE SCALE GENOMIC DNA]</scope>
    <source>
        <strain evidence="11 12">01-65-5-1</strain>
    </source>
</reference>
<evidence type="ECO:0000313" key="12">
    <source>
        <dbReference type="Proteomes" id="UP000572722"/>
    </source>
</evidence>
<keyword evidence="5" id="KW-0460">Magnesium</keyword>
<dbReference type="InterPro" id="IPR005846">
    <property type="entry name" value="A-D-PHexomutase_a/b/a-III"/>
</dbReference>
<evidence type="ECO:0000259" key="10">
    <source>
        <dbReference type="Pfam" id="PF02880"/>
    </source>
</evidence>
<dbReference type="PRINTS" id="PR00509">
    <property type="entry name" value="PGMPMM"/>
</dbReference>
<dbReference type="GO" id="GO:0046872">
    <property type="term" value="F:metal ion binding"/>
    <property type="evidence" value="ECO:0007669"/>
    <property type="project" value="UniProtKB-KW"/>
</dbReference>
<evidence type="ECO:0000259" key="7">
    <source>
        <dbReference type="Pfam" id="PF00408"/>
    </source>
</evidence>
<comment type="caution">
    <text evidence="11">The sequence shown here is derived from an EMBL/GenBank/DDBJ whole genome shotgun (WGS) entry which is preliminary data.</text>
</comment>
<evidence type="ECO:0000313" key="11">
    <source>
        <dbReference type="EMBL" id="NOI82835.1"/>
    </source>
</evidence>
<dbReference type="RefSeq" id="WP_171324649.1">
    <property type="nucleotide sequence ID" value="NZ_VTXO01000010.1"/>
</dbReference>
<dbReference type="Pfam" id="PF00408">
    <property type="entry name" value="PGM_PMM_IV"/>
    <property type="match status" value="1"/>
</dbReference>
<feature type="domain" description="Alpha-D-phosphohexomutase alpha/beta/alpha" evidence="8">
    <location>
        <begin position="2"/>
        <end position="136"/>
    </location>
</feature>
<gene>
    <name evidence="11" type="ORF">F0237_19390</name>
</gene>
<dbReference type="AlphaFoldDB" id="A0AAE5LJN7"/>
<keyword evidence="4" id="KW-0479">Metal-binding</keyword>
<evidence type="ECO:0000256" key="1">
    <source>
        <dbReference type="ARBA" id="ARBA00001946"/>
    </source>
</evidence>
<dbReference type="Pfam" id="PF02880">
    <property type="entry name" value="PGM_PMM_III"/>
    <property type="match status" value="1"/>
</dbReference>
<sequence length="470" mass="52055">MIKFGTGGWRAFIGEEFTKDNVRLVAQALANIINQEQVAEKGFVIGYDRRFLSDKAGRWFTEVLAANGITVSFIDKFVPTPIVMFKAKEMGCAYSACITASHNPADYNGIKVFIQGGRDADEIITEKIETQISQLSAEQVKSVDFDQAVEDKLIDVINPMNEFVDSIINFIDIESIKKANLRVLIDPMFGVAKNALQTVLINGRCDVDVINDGKNPDFGGLMPSPSAATLYRLKHLVAAEGYDIGIGTDGDADRLGIIDEKGHFIHPNEVLLLLYYYLLEYKGWKGSVVRNIATTHILDKIAADHGEKSFEVPVGFKHISSQMEADDSLIGGESSGGLTIRGHIKGKDGVFASSLLVEMISVTGKKLSELLDEIYGKYGYAYTAEGDCTFKPAQKEVLYNRIYVEKQLPDFEFEIDKVSYEDGAKVYFKNGGWVIARFSGTEPLLRIFAEMADKETAEQVVQQVKAFLQL</sequence>
<feature type="domain" description="Alpha-D-phosphohexomutase alpha/beta/alpha" evidence="10">
    <location>
        <begin position="267"/>
        <end position="378"/>
    </location>
</feature>
<evidence type="ECO:0000259" key="8">
    <source>
        <dbReference type="Pfam" id="PF02878"/>
    </source>
</evidence>
<dbReference type="InterPro" id="IPR005845">
    <property type="entry name" value="A-D-PHexomutase_a/b/a-II"/>
</dbReference>
<evidence type="ECO:0000256" key="2">
    <source>
        <dbReference type="ARBA" id="ARBA00010231"/>
    </source>
</evidence>
<dbReference type="Gene3D" id="3.30.310.50">
    <property type="entry name" value="Alpha-D-phosphohexomutase, C-terminal domain"/>
    <property type="match status" value="1"/>
</dbReference>
<dbReference type="FunFam" id="3.40.120.10:FF:000028">
    <property type="entry name" value="GlcNAc phosphomutase"/>
    <property type="match status" value="1"/>
</dbReference>
<dbReference type="InterPro" id="IPR005841">
    <property type="entry name" value="Alpha-D-phosphohexomutase_SF"/>
</dbReference>
<evidence type="ECO:0000256" key="6">
    <source>
        <dbReference type="ARBA" id="ARBA00023235"/>
    </source>
</evidence>
<dbReference type="PANTHER" id="PTHR45745:SF1">
    <property type="entry name" value="PHOSPHOGLUCOMUTASE 2B-RELATED"/>
    <property type="match status" value="1"/>
</dbReference>
<dbReference type="GO" id="GO:0006166">
    <property type="term" value="P:purine ribonucleoside salvage"/>
    <property type="evidence" value="ECO:0007669"/>
    <property type="project" value="TreeGrafter"/>
</dbReference>
<name>A0AAE5LJN7_9VIBR</name>
<dbReference type="InterPro" id="IPR036900">
    <property type="entry name" value="A-D-PHexomutase_C_sf"/>
</dbReference>
<dbReference type="Pfam" id="PF02878">
    <property type="entry name" value="PGM_PMM_I"/>
    <property type="match status" value="1"/>
</dbReference>
<accession>A0AAE5LJN7</accession>
<evidence type="ECO:0000256" key="3">
    <source>
        <dbReference type="ARBA" id="ARBA00022553"/>
    </source>
</evidence>
<organism evidence="11 12">
    <name type="scientific">Vibrio tubiashii</name>
    <dbReference type="NCBI Taxonomy" id="29498"/>
    <lineage>
        <taxon>Bacteria</taxon>
        <taxon>Pseudomonadati</taxon>
        <taxon>Pseudomonadota</taxon>
        <taxon>Gammaproteobacteria</taxon>
        <taxon>Vibrionales</taxon>
        <taxon>Vibrionaceae</taxon>
        <taxon>Vibrio</taxon>
        <taxon>Vibrio oreintalis group</taxon>
    </lineage>
</organism>
<dbReference type="GO" id="GO:0008973">
    <property type="term" value="F:phosphopentomutase activity"/>
    <property type="evidence" value="ECO:0007669"/>
    <property type="project" value="TreeGrafter"/>
</dbReference>
<dbReference type="CDD" id="cd05800">
    <property type="entry name" value="PGM_like2"/>
    <property type="match status" value="1"/>
</dbReference>
<dbReference type="InterPro" id="IPR016055">
    <property type="entry name" value="A-D-PHexomutase_a/b/a-I/II/III"/>
</dbReference>
<dbReference type="Pfam" id="PF02879">
    <property type="entry name" value="PGM_PMM_II"/>
    <property type="match status" value="1"/>
</dbReference>
<dbReference type="SUPFAM" id="SSF55957">
    <property type="entry name" value="Phosphoglucomutase, C-terminal domain"/>
    <property type="match status" value="1"/>
</dbReference>
<dbReference type="InterPro" id="IPR005844">
    <property type="entry name" value="A-D-PHexomutase_a/b/a-I"/>
</dbReference>
<evidence type="ECO:0000256" key="4">
    <source>
        <dbReference type="ARBA" id="ARBA00022723"/>
    </source>
</evidence>
<dbReference type="PANTHER" id="PTHR45745">
    <property type="entry name" value="PHOSPHOMANNOMUTASE 45A"/>
    <property type="match status" value="1"/>
</dbReference>
<proteinExistence type="inferred from homology"/>
<comment type="similarity">
    <text evidence="2">Belongs to the phosphohexose mutase family.</text>
</comment>
<protein>
    <submittedName>
        <fullName evidence="11">Phosphoglucomutase/phosphomannomutase family protein</fullName>
    </submittedName>
</protein>
<evidence type="ECO:0000259" key="9">
    <source>
        <dbReference type="Pfam" id="PF02879"/>
    </source>
</evidence>
<feature type="domain" description="Alpha-D-phosphohexomutase C-terminal" evidence="7">
    <location>
        <begin position="421"/>
        <end position="465"/>
    </location>
</feature>
<dbReference type="Gene3D" id="3.40.120.10">
    <property type="entry name" value="Alpha-D-Glucose-1,6-Bisphosphate, subunit A, domain 3"/>
    <property type="match status" value="3"/>
</dbReference>
<evidence type="ECO:0000256" key="5">
    <source>
        <dbReference type="ARBA" id="ARBA00022842"/>
    </source>
</evidence>
<comment type="cofactor">
    <cofactor evidence="1">
        <name>Mg(2+)</name>
        <dbReference type="ChEBI" id="CHEBI:18420"/>
    </cofactor>
</comment>
<keyword evidence="6" id="KW-0413">Isomerase</keyword>
<keyword evidence="3" id="KW-0597">Phosphoprotein</keyword>
<dbReference type="EMBL" id="VTXO01000010">
    <property type="protein sequence ID" value="NOI82835.1"/>
    <property type="molecule type" value="Genomic_DNA"/>
</dbReference>
<dbReference type="Proteomes" id="UP000572722">
    <property type="component" value="Unassembled WGS sequence"/>
</dbReference>
<feature type="domain" description="Alpha-D-phosphohexomutase alpha/beta/alpha" evidence="9">
    <location>
        <begin position="162"/>
        <end position="262"/>
    </location>
</feature>
<dbReference type="InterPro" id="IPR005843">
    <property type="entry name" value="A-D-PHexomutase_C"/>
</dbReference>
<dbReference type="GO" id="GO:0005975">
    <property type="term" value="P:carbohydrate metabolic process"/>
    <property type="evidence" value="ECO:0007669"/>
    <property type="project" value="InterPro"/>
</dbReference>